<dbReference type="InterPro" id="IPR003439">
    <property type="entry name" value="ABC_transporter-like_ATP-bd"/>
</dbReference>
<dbReference type="InterPro" id="IPR003593">
    <property type="entry name" value="AAA+_ATPase"/>
</dbReference>
<evidence type="ECO:0000256" key="4">
    <source>
        <dbReference type="ARBA" id="ARBA00022840"/>
    </source>
</evidence>
<evidence type="ECO:0000256" key="6">
    <source>
        <dbReference type="ARBA" id="ARBA00022970"/>
    </source>
</evidence>
<evidence type="ECO:0000256" key="1">
    <source>
        <dbReference type="ARBA" id="ARBA00022448"/>
    </source>
</evidence>
<dbReference type="Proteomes" id="UP001595665">
    <property type="component" value="Unassembled WGS sequence"/>
</dbReference>
<keyword evidence="2" id="KW-1003">Cell membrane</keyword>
<dbReference type="EMBL" id="JBHRVV010000001">
    <property type="protein sequence ID" value="MFC3460763.1"/>
    <property type="molecule type" value="Genomic_DNA"/>
</dbReference>
<evidence type="ECO:0000313" key="9">
    <source>
        <dbReference type="EMBL" id="MFC3460763.1"/>
    </source>
</evidence>
<dbReference type="PANTHER" id="PTHR43166">
    <property type="entry name" value="AMINO ACID IMPORT ATP-BINDING PROTEIN"/>
    <property type="match status" value="1"/>
</dbReference>
<keyword evidence="1" id="KW-0813">Transport</keyword>
<evidence type="ECO:0000256" key="7">
    <source>
        <dbReference type="ARBA" id="ARBA00023136"/>
    </source>
</evidence>
<name>A0ABV7PNC4_9BURK</name>
<dbReference type="PROSITE" id="PS00211">
    <property type="entry name" value="ABC_TRANSPORTER_1"/>
    <property type="match status" value="1"/>
</dbReference>
<protein>
    <submittedName>
        <fullName evidence="9">Methionine ABC transporter ATP-binding protein</fullName>
    </submittedName>
</protein>
<evidence type="ECO:0000256" key="5">
    <source>
        <dbReference type="ARBA" id="ARBA00022967"/>
    </source>
</evidence>
<sequence length="274" mass="29163">MTTTLTPAAGTPKAAIRLVDVAKGFALPDGARFEAVRGVSLEILDGEIFGIVGKSGAGKSTLLRLINLLERPERGSVIVDGAELTTLDKRGLRQARRRIGMIFQGFNLLQNATVFENVAFPLRLHDALNAPRLQARVMECLELVGLADKAAGYPAQLSGGQKQRVAIARALASHPAVLLCDEPTSALDPETTRSLLETLHTINAQLGVTIVIVSHELQVLGSLCHRVAVIEHGAVAEQFALADHSVPRKTALGRELAYYGTEAFAAAAWGDAHA</sequence>
<keyword evidence="7" id="KW-0472">Membrane</keyword>
<comment type="caution">
    <text evidence="9">The sequence shown here is derived from an EMBL/GenBank/DDBJ whole genome shotgun (WGS) entry which is preliminary data.</text>
</comment>
<dbReference type="GO" id="GO:0005524">
    <property type="term" value="F:ATP binding"/>
    <property type="evidence" value="ECO:0007669"/>
    <property type="project" value="UniProtKB-KW"/>
</dbReference>
<feature type="domain" description="ABC transporter" evidence="8">
    <location>
        <begin position="16"/>
        <end position="257"/>
    </location>
</feature>
<reference evidence="10" key="1">
    <citation type="journal article" date="2019" name="Int. J. Syst. Evol. Microbiol.">
        <title>The Global Catalogue of Microorganisms (GCM) 10K type strain sequencing project: providing services to taxonomists for standard genome sequencing and annotation.</title>
        <authorList>
            <consortium name="The Broad Institute Genomics Platform"/>
            <consortium name="The Broad Institute Genome Sequencing Center for Infectious Disease"/>
            <person name="Wu L."/>
            <person name="Ma J."/>
        </authorList>
    </citation>
    <scope>NUCLEOTIDE SEQUENCE [LARGE SCALE GENOMIC DNA]</scope>
    <source>
        <strain evidence="10">CCM 7480</strain>
    </source>
</reference>
<evidence type="ECO:0000256" key="2">
    <source>
        <dbReference type="ARBA" id="ARBA00022475"/>
    </source>
</evidence>
<dbReference type="SMART" id="SM00382">
    <property type="entry name" value="AAA"/>
    <property type="match status" value="1"/>
</dbReference>
<dbReference type="SUPFAM" id="SSF52540">
    <property type="entry name" value="P-loop containing nucleoside triphosphate hydrolases"/>
    <property type="match status" value="1"/>
</dbReference>
<dbReference type="Gene3D" id="3.40.50.300">
    <property type="entry name" value="P-loop containing nucleotide triphosphate hydrolases"/>
    <property type="match status" value="1"/>
</dbReference>
<dbReference type="PANTHER" id="PTHR43166:SF30">
    <property type="entry name" value="METHIONINE IMPORT ATP-BINDING PROTEIN METN"/>
    <property type="match status" value="1"/>
</dbReference>
<keyword evidence="5" id="KW-1278">Translocase</keyword>
<dbReference type="InterPro" id="IPR017871">
    <property type="entry name" value="ABC_transporter-like_CS"/>
</dbReference>
<keyword evidence="6" id="KW-0029">Amino-acid transport</keyword>
<dbReference type="InterPro" id="IPR027417">
    <property type="entry name" value="P-loop_NTPase"/>
</dbReference>
<dbReference type="InterPro" id="IPR050086">
    <property type="entry name" value="MetN_ABC_transporter-like"/>
</dbReference>
<dbReference type="Pfam" id="PF00005">
    <property type="entry name" value="ABC_tran"/>
    <property type="match status" value="1"/>
</dbReference>
<dbReference type="RefSeq" id="WP_379737167.1">
    <property type="nucleotide sequence ID" value="NZ_JBHRVV010000001.1"/>
</dbReference>
<dbReference type="PROSITE" id="PS50893">
    <property type="entry name" value="ABC_TRANSPORTER_2"/>
    <property type="match status" value="1"/>
</dbReference>
<gene>
    <name evidence="9" type="ORF">ACFOPH_21330</name>
</gene>
<accession>A0ABV7PNC4</accession>
<evidence type="ECO:0000313" key="10">
    <source>
        <dbReference type="Proteomes" id="UP001595665"/>
    </source>
</evidence>
<proteinExistence type="predicted"/>
<organism evidence="9 10">
    <name type="scientific">Massilia haematophila</name>
    <dbReference type="NCBI Taxonomy" id="457923"/>
    <lineage>
        <taxon>Bacteria</taxon>
        <taxon>Pseudomonadati</taxon>
        <taxon>Pseudomonadota</taxon>
        <taxon>Betaproteobacteria</taxon>
        <taxon>Burkholderiales</taxon>
        <taxon>Oxalobacteraceae</taxon>
        <taxon>Telluria group</taxon>
        <taxon>Massilia</taxon>
    </lineage>
</organism>
<keyword evidence="3" id="KW-0547">Nucleotide-binding</keyword>
<evidence type="ECO:0000256" key="3">
    <source>
        <dbReference type="ARBA" id="ARBA00022741"/>
    </source>
</evidence>
<keyword evidence="10" id="KW-1185">Reference proteome</keyword>
<keyword evidence="4 9" id="KW-0067">ATP-binding</keyword>
<evidence type="ECO:0000259" key="8">
    <source>
        <dbReference type="PROSITE" id="PS50893"/>
    </source>
</evidence>